<dbReference type="Proteomes" id="UP000635071">
    <property type="component" value="Unassembled WGS sequence"/>
</dbReference>
<dbReference type="InterPro" id="IPR010280">
    <property type="entry name" value="U5_MeTrfase_fam"/>
</dbReference>
<comment type="caution">
    <text evidence="6">The sequence shown here is derived from an EMBL/GenBank/DDBJ whole genome shotgun (WGS) entry which is preliminary data.</text>
</comment>
<feature type="active site" description="Nucleophile" evidence="4">
    <location>
        <position position="360"/>
    </location>
</feature>
<organism evidence="6 7">
    <name type="scientific">Sandarakinorhabdus glacialis</name>
    <dbReference type="NCBI Taxonomy" id="1614636"/>
    <lineage>
        <taxon>Bacteria</taxon>
        <taxon>Pseudomonadati</taxon>
        <taxon>Pseudomonadota</taxon>
        <taxon>Alphaproteobacteria</taxon>
        <taxon>Sphingomonadales</taxon>
        <taxon>Sphingosinicellaceae</taxon>
        <taxon>Sandarakinorhabdus</taxon>
    </lineage>
</organism>
<dbReference type="EMBL" id="BMJM01000002">
    <property type="protein sequence ID" value="GGE04898.1"/>
    <property type="molecule type" value="Genomic_DNA"/>
</dbReference>
<feature type="binding site" evidence="4">
    <location>
        <position position="334"/>
    </location>
    <ligand>
        <name>S-adenosyl-L-methionine</name>
        <dbReference type="ChEBI" id="CHEBI:59789"/>
    </ligand>
</feature>
<comment type="similarity">
    <text evidence="4">Belongs to the class I-like SAM-binding methyltransferase superfamily. RNA M5U methyltransferase family.</text>
</comment>
<evidence type="ECO:0000256" key="3">
    <source>
        <dbReference type="ARBA" id="ARBA00022691"/>
    </source>
</evidence>
<dbReference type="Pfam" id="PF05958">
    <property type="entry name" value="tRNA_U5-meth_tr"/>
    <property type="match status" value="1"/>
</dbReference>
<protein>
    <submittedName>
        <fullName evidence="6">RNA methyltransferase</fullName>
    </submittedName>
</protein>
<dbReference type="PROSITE" id="PS01230">
    <property type="entry name" value="TRMA_1"/>
    <property type="match status" value="1"/>
</dbReference>
<dbReference type="GO" id="GO:0070041">
    <property type="term" value="F:rRNA (uridine-C5-)-methyltransferase activity"/>
    <property type="evidence" value="ECO:0007669"/>
    <property type="project" value="TreeGrafter"/>
</dbReference>
<dbReference type="PROSITE" id="PS51687">
    <property type="entry name" value="SAM_MT_RNA_M5U"/>
    <property type="match status" value="1"/>
</dbReference>
<feature type="binding site" evidence="4">
    <location>
        <position position="268"/>
    </location>
    <ligand>
        <name>S-adenosyl-L-methionine</name>
        <dbReference type="ChEBI" id="CHEBI:59789"/>
    </ligand>
</feature>
<proteinExistence type="inferred from homology"/>
<dbReference type="AlphaFoldDB" id="A0A917E6Q7"/>
<dbReference type="RefSeq" id="WP_188761720.1">
    <property type="nucleotide sequence ID" value="NZ_BMJM01000002.1"/>
</dbReference>
<feature type="binding site" evidence="4">
    <location>
        <position position="241"/>
    </location>
    <ligand>
        <name>S-adenosyl-L-methionine</name>
        <dbReference type="ChEBI" id="CHEBI:59789"/>
    </ligand>
</feature>
<dbReference type="PANTHER" id="PTHR11061:SF49">
    <property type="entry name" value="23S RRNA (URACIL(1939)-C(5))-METHYLTRANSFERASE RLMD"/>
    <property type="match status" value="1"/>
</dbReference>
<keyword evidence="2 4" id="KW-0808">Transferase</keyword>
<evidence type="ECO:0000313" key="7">
    <source>
        <dbReference type="Proteomes" id="UP000635071"/>
    </source>
</evidence>
<evidence type="ECO:0000256" key="4">
    <source>
        <dbReference type="PROSITE-ProRule" id="PRU01024"/>
    </source>
</evidence>
<sequence>MSEAVSIVRLAARGDGVTADGRFVLGAAVGDLVRFDAAGPVIEPGPGHVVPPCRHYPECGGCQLQHVTDDAYCSFVVDRILGALAHVGITPENVAPVSLSPPKSRRRASLRAVKRGGKLTLGFNADSSHRIIDVQQCEVLAPELFALVSPLRALLGKAVAEGQGAGVTLTMSDTGVDVLLANVAAETLKQIERLTDFATAHDLAQLSIEGAHGVETVAMPRIPMLAMGGVPVALPPAPFLQATREGEAALVAAVLAAVGGASRVADLFCGLGTFALPLSVRAKVVAVDAAGPAVEALEAAVRQYRRPITAVQRDLFRRPVTAAELNVFDAVVFDPPRAGAQAQSAMLAASKVPVVVAVSCNPGTFARDAETLKKAGYRLEMLWPVAQFRWSTHVELVARFVR</sequence>
<dbReference type="CDD" id="cd02440">
    <property type="entry name" value="AdoMet_MTases"/>
    <property type="match status" value="1"/>
</dbReference>
<gene>
    <name evidence="6" type="primary">rumA</name>
    <name evidence="6" type="ORF">GCM10011529_09070</name>
</gene>
<reference evidence="6" key="2">
    <citation type="submission" date="2020-09" db="EMBL/GenBank/DDBJ databases">
        <authorList>
            <person name="Sun Q."/>
            <person name="Zhou Y."/>
        </authorList>
    </citation>
    <scope>NUCLEOTIDE SEQUENCE</scope>
    <source>
        <strain evidence="6">CGMCC 1.15519</strain>
    </source>
</reference>
<dbReference type="GO" id="GO:0070475">
    <property type="term" value="P:rRNA base methylation"/>
    <property type="evidence" value="ECO:0007669"/>
    <property type="project" value="TreeGrafter"/>
</dbReference>
<feature type="active site" evidence="5">
    <location>
        <position position="360"/>
    </location>
</feature>
<feature type="binding site" evidence="4">
    <location>
        <position position="288"/>
    </location>
    <ligand>
        <name>S-adenosyl-L-methionine</name>
        <dbReference type="ChEBI" id="CHEBI:59789"/>
    </ligand>
</feature>
<evidence type="ECO:0000256" key="2">
    <source>
        <dbReference type="ARBA" id="ARBA00022679"/>
    </source>
</evidence>
<name>A0A917E6Q7_9SPHN</name>
<reference evidence="6" key="1">
    <citation type="journal article" date="2014" name="Int. J. Syst. Evol. Microbiol.">
        <title>Complete genome sequence of Corynebacterium casei LMG S-19264T (=DSM 44701T), isolated from a smear-ripened cheese.</title>
        <authorList>
            <consortium name="US DOE Joint Genome Institute (JGI-PGF)"/>
            <person name="Walter F."/>
            <person name="Albersmeier A."/>
            <person name="Kalinowski J."/>
            <person name="Ruckert C."/>
        </authorList>
    </citation>
    <scope>NUCLEOTIDE SEQUENCE</scope>
    <source>
        <strain evidence="6">CGMCC 1.15519</strain>
    </source>
</reference>
<keyword evidence="1 4" id="KW-0489">Methyltransferase</keyword>
<dbReference type="PANTHER" id="PTHR11061">
    <property type="entry name" value="RNA M5U METHYLTRANSFERASE"/>
    <property type="match status" value="1"/>
</dbReference>
<dbReference type="SUPFAM" id="SSF53335">
    <property type="entry name" value="S-adenosyl-L-methionine-dependent methyltransferases"/>
    <property type="match status" value="1"/>
</dbReference>
<dbReference type="InterPro" id="IPR030390">
    <property type="entry name" value="MeTrfase_TrmA_AS"/>
</dbReference>
<dbReference type="InterPro" id="IPR029063">
    <property type="entry name" value="SAM-dependent_MTases_sf"/>
</dbReference>
<dbReference type="Gene3D" id="3.40.50.150">
    <property type="entry name" value="Vaccinia Virus protein VP39"/>
    <property type="match status" value="1"/>
</dbReference>
<keyword evidence="3 4" id="KW-0949">S-adenosyl-L-methionine</keyword>
<evidence type="ECO:0000313" key="6">
    <source>
        <dbReference type="EMBL" id="GGE04898.1"/>
    </source>
</evidence>
<accession>A0A917E6Q7</accession>
<dbReference type="Gene3D" id="2.40.50.1070">
    <property type="match status" value="1"/>
</dbReference>
<evidence type="ECO:0000256" key="5">
    <source>
        <dbReference type="PROSITE-ProRule" id="PRU10015"/>
    </source>
</evidence>
<evidence type="ECO:0000256" key="1">
    <source>
        <dbReference type="ARBA" id="ARBA00022603"/>
    </source>
</evidence>
<keyword evidence="7" id="KW-1185">Reference proteome</keyword>